<protein>
    <recommendedName>
        <fullName evidence="6 9">2,3-bisphosphoglycerate-dependent phosphoglycerate mutase</fullName>
        <shortName evidence="6">BPG-dependent PGAM</shortName>
        <shortName evidence="6">PGAM</shortName>
        <shortName evidence="6">Phosphoglyceromutase</shortName>
        <shortName evidence="6">dPGM</shortName>
        <ecNumber evidence="6 9">5.4.2.11</ecNumber>
    </recommendedName>
</protein>
<comment type="caution">
    <text evidence="6">Lacks conserved residue(s) required for the propagation of feature annotation.</text>
</comment>
<dbReference type="EC" id="5.4.2.11" evidence="6 9"/>
<organism evidence="10 11">
    <name type="scientific">Candidatus Falkowbacteria bacterium HGW-Falkowbacteria-2</name>
    <dbReference type="NCBI Taxonomy" id="2013769"/>
    <lineage>
        <taxon>Bacteria</taxon>
        <taxon>Candidatus Falkowiibacteriota</taxon>
    </lineage>
</organism>
<evidence type="ECO:0000313" key="10">
    <source>
        <dbReference type="EMBL" id="PKM88035.1"/>
    </source>
</evidence>
<feature type="binding site" evidence="6 8">
    <location>
        <position position="98"/>
    </location>
    <ligand>
        <name>substrate</name>
    </ligand>
</feature>
<feature type="binding site" evidence="6 8">
    <location>
        <begin position="114"/>
        <end position="115"/>
    </location>
    <ligand>
        <name>substrate</name>
    </ligand>
</feature>
<evidence type="ECO:0000256" key="1">
    <source>
        <dbReference type="ARBA" id="ARBA00000380"/>
    </source>
</evidence>
<dbReference type="InterPro" id="IPR013078">
    <property type="entry name" value="His_Pase_superF_clade-1"/>
</dbReference>
<sequence length="246" mass="28362">MYKLVLLRHGESVWNEKGLFTGWTDVDLSENGLIEAKNAGKKLKKAGFYFDAAYSSYLKRALKTLDIVLEEMEQLWLPVAKDWRLNERHYGNLQGLNKKQMAKKFGEEQVKIWRRGYDVRPPKIDAKNKFNQKGDPRYHGIKVPEGESLKDVVARVAPIWEGEISRYVKEGHQLLIAASGNSLRALVKLIEDMPEEEIVEFNIPTAIPLVYEFDKKMRPTHRYYLASKKELQAATAKVTNQGKIKK</sequence>
<keyword evidence="3 6" id="KW-0312">Gluconeogenesis</keyword>
<dbReference type="Proteomes" id="UP000233325">
    <property type="component" value="Unassembled WGS sequence"/>
</dbReference>
<evidence type="ECO:0000313" key="11">
    <source>
        <dbReference type="Proteomes" id="UP000233325"/>
    </source>
</evidence>
<dbReference type="PIRSF" id="PIRSF000709">
    <property type="entry name" value="6PFK_2-Ptase"/>
    <property type="match status" value="1"/>
</dbReference>
<dbReference type="NCBIfam" id="NF010713">
    <property type="entry name" value="PRK14115.1"/>
    <property type="match status" value="1"/>
</dbReference>
<keyword evidence="5 6" id="KW-0413">Isomerase</keyword>
<dbReference type="Gene3D" id="3.40.50.1240">
    <property type="entry name" value="Phosphoglycerate mutase-like"/>
    <property type="match status" value="1"/>
</dbReference>
<name>A0A2N2DZZ1_9BACT</name>
<dbReference type="GO" id="GO:0006094">
    <property type="term" value="P:gluconeogenesis"/>
    <property type="evidence" value="ECO:0007669"/>
    <property type="project" value="UniProtKB-UniRule"/>
</dbReference>
<dbReference type="GO" id="GO:0006096">
    <property type="term" value="P:glycolytic process"/>
    <property type="evidence" value="ECO:0007669"/>
    <property type="project" value="UniProtKB-UniRule"/>
</dbReference>
<proteinExistence type="inferred from homology"/>
<evidence type="ECO:0000256" key="8">
    <source>
        <dbReference type="PIRSR" id="PIRSR613078-2"/>
    </source>
</evidence>
<reference evidence="10 11" key="1">
    <citation type="journal article" date="2017" name="ISME J.">
        <title>Potential for microbial H2 and metal transformations associated with novel bacteria and archaea in deep terrestrial subsurface sediments.</title>
        <authorList>
            <person name="Hernsdorf A.W."/>
            <person name="Amano Y."/>
            <person name="Miyakawa K."/>
            <person name="Ise K."/>
            <person name="Suzuki Y."/>
            <person name="Anantharaman K."/>
            <person name="Probst A."/>
            <person name="Burstein D."/>
            <person name="Thomas B.C."/>
            <person name="Banfield J.F."/>
        </authorList>
    </citation>
    <scope>NUCLEOTIDE SEQUENCE [LARGE SCALE GENOMIC DNA]</scope>
    <source>
        <strain evidence="10">HGW-Falkowbacteria-2</strain>
    </source>
</reference>
<evidence type="ECO:0000256" key="4">
    <source>
        <dbReference type="ARBA" id="ARBA00023152"/>
    </source>
</evidence>
<evidence type="ECO:0000256" key="7">
    <source>
        <dbReference type="PIRSR" id="PIRSR613078-1"/>
    </source>
</evidence>
<feature type="binding site" evidence="6 8">
    <location>
        <begin position="8"/>
        <end position="15"/>
    </location>
    <ligand>
        <name>substrate</name>
    </ligand>
</feature>
<feature type="binding site" evidence="6 8">
    <location>
        <begin position="180"/>
        <end position="181"/>
    </location>
    <ligand>
        <name>substrate</name>
    </ligand>
</feature>
<keyword evidence="4 6" id="KW-0324">Glycolysis</keyword>
<evidence type="ECO:0000256" key="9">
    <source>
        <dbReference type="RuleBase" id="RU004512"/>
    </source>
</evidence>
<dbReference type="FunFam" id="3.40.50.1240:FF:000003">
    <property type="entry name" value="2,3-bisphosphoglycerate-dependent phosphoglycerate mutase"/>
    <property type="match status" value="1"/>
</dbReference>
<comment type="catalytic activity">
    <reaction evidence="1 6 9">
        <text>(2R)-2-phosphoglycerate = (2R)-3-phosphoglycerate</text>
        <dbReference type="Rhea" id="RHEA:15901"/>
        <dbReference type="ChEBI" id="CHEBI:58272"/>
        <dbReference type="ChEBI" id="CHEBI:58289"/>
        <dbReference type="EC" id="5.4.2.11"/>
    </reaction>
</comment>
<comment type="caution">
    <text evidence="10">The sequence shown here is derived from an EMBL/GenBank/DDBJ whole genome shotgun (WGS) entry which is preliminary data.</text>
</comment>
<evidence type="ECO:0000256" key="6">
    <source>
        <dbReference type="HAMAP-Rule" id="MF_01039"/>
    </source>
</evidence>
<dbReference type="InterPro" id="IPR001345">
    <property type="entry name" value="PG/BPGM_mutase_AS"/>
</dbReference>
<evidence type="ECO:0000256" key="3">
    <source>
        <dbReference type="ARBA" id="ARBA00022432"/>
    </source>
</evidence>
<dbReference type="PANTHER" id="PTHR11931">
    <property type="entry name" value="PHOSPHOGLYCERATE MUTASE"/>
    <property type="match status" value="1"/>
</dbReference>
<dbReference type="EMBL" id="PHAH01000026">
    <property type="protein sequence ID" value="PKM88035.1"/>
    <property type="molecule type" value="Genomic_DNA"/>
</dbReference>
<dbReference type="InterPro" id="IPR005952">
    <property type="entry name" value="Phosphogly_mut1"/>
</dbReference>
<feature type="active site" description="Proton donor/acceptor" evidence="6 7">
    <location>
        <position position="87"/>
    </location>
</feature>
<dbReference type="Pfam" id="PF00300">
    <property type="entry name" value="His_Phos_1"/>
    <property type="match status" value="1"/>
</dbReference>
<dbReference type="GO" id="GO:0004619">
    <property type="term" value="F:phosphoglycerate mutase activity"/>
    <property type="evidence" value="ECO:0007669"/>
    <property type="project" value="UniProtKB-UniRule"/>
</dbReference>
<comment type="pathway">
    <text evidence="6 9">Carbohydrate degradation; glycolysis; pyruvate from D-glyceraldehyde 3-phosphate: step 3/5.</text>
</comment>
<dbReference type="InterPro" id="IPR029033">
    <property type="entry name" value="His_PPase_superfam"/>
</dbReference>
<feature type="binding site" evidence="6 8">
    <location>
        <begin position="21"/>
        <end position="22"/>
    </location>
    <ligand>
        <name>substrate</name>
    </ligand>
</feature>
<comment type="similarity">
    <text evidence="2 6">Belongs to the phosphoglycerate mutase family. BPG-dependent PGAM subfamily.</text>
</comment>
<comment type="function">
    <text evidence="6 9">Catalyzes the interconversion of 2-phosphoglycerate and 3-phosphoglycerate.</text>
</comment>
<dbReference type="AlphaFoldDB" id="A0A2N2DZZ1"/>
<dbReference type="PROSITE" id="PS00175">
    <property type="entry name" value="PG_MUTASE"/>
    <property type="match status" value="1"/>
</dbReference>
<feature type="binding site" evidence="6 8">
    <location>
        <begin position="87"/>
        <end position="90"/>
    </location>
    <ligand>
        <name>substrate</name>
    </ligand>
</feature>
<dbReference type="HAMAP" id="MF_01039">
    <property type="entry name" value="PGAM_GpmA"/>
    <property type="match status" value="1"/>
</dbReference>
<evidence type="ECO:0000256" key="2">
    <source>
        <dbReference type="ARBA" id="ARBA00006717"/>
    </source>
</evidence>
<accession>A0A2N2DZZ1</accession>
<dbReference type="SUPFAM" id="SSF53254">
    <property type="entry name" value="Phosphoglycerate mutase-like"/>
    <property type="match status" value="1"/>
</dbReference>
<dbReference type="UniPathway" id="UPA00109">
    <property type="reaction ID" value="UER00186"/>
</dbReference>
<gene>
    <name evidence="6" type="primary">gpmA</name>
    <name evidence="10" type="ORF">CVU83_02270</name>
</gene>
<feature type="active site" description="Tele-phosphohistidine intermediate" evidence="6 7">
    <location>
        <position position="9"/>
    </location>
</feature>
<evidence type="ECO:0000256" key="5">
    <source>
        <dbReference type="ARBA" id="ARBA00023235"/>
    </source>
</evidence>
<dbReference type="SMART" id="SM00855">
    <property type="entry name" value="PGAM"/>
    <property type="match status" value="1"/>
</dbReference>
<dbReference type="CDD" id="cd07067">
    <property type="entry name" value="HP_PGM_like"/>
    <property type="match status" value="1"/>
</dbReference>
<dbReference type="NCBIfam" id="TIGR01258">
    <property type="entry name" value="pgm_1"/>
    <property type="match status" value="1"/>
</dbReference>
<feature type="binding site" evidence="6 8">
    <location>
        <position position="60"/>
    </location>
    <ligand>
        <name>substrate</name>
    </ligand>
</feature>